<dbReference type="Gene3D" id="3.40.50.1110">
    <property type="entry name" value="SGNH hydrolase"/>
    <property type="match status" value="1"/>
</dbReference>
<dbReference type="EMBL" id="LT906453">
    <property type="protein sequence ID" value="SNV18907.1"/>
    <property type="molecule type" value="Genomic_DNA"/>
</dbReference>
<dbReference type="SUPFAM" id="SSF52266">
    <property type="entry name" value="SGNH hydrolase"/>
    <property type="match status" value="1"/>
</dbReference>
<sequence length="277" mass="31133">MTAISIRYAKQRARKCAGRILRCVQGASRRNPSYEQKPLVPAPRTVGTSILYLHHSTGENVWKGGVPELLAAHNGEHGTAYSITKGAYPHWPHSWTNDPFDYWRAWVKHRGQRRFFRQETLDELCASYDVIVWKHCFTAAQIAAADTPGAKSDGDVRSALKTLPNFKAQYMALREVMRAHPDTTFVVWTVPPRAVEDTTAEEAARAEEFARWVRQEWDEPGDNIHVFDYYGLAAPGGVLRSDYAVAPNDSHPSEEFSREAAAALVARLTAVLEGRQE</sequence>
<dbReference type="AlphaFoldDB" id="A0A239V9X3"/>
<evidence type="ECO:0000313" key="2">
    <source>
        <dbReference type="Proteomes" id="UP000242637"/>
    </source>
</evidence>
<dbReference type="OrthoDB" id="5496832at2"/>
<proteinExistence type="predicted"/>
<organism evidence="1 2">
    <name type="scientific">Dermatophilus congolensis</name>
    <dbReference type="NCBI Taxonomy" id="1863"/>
    <lineage>
        <taxon>Bacteria</taxon>
        <taxon>Bacillati</taxon>
        <taxon>Actinomycetota</taxon>
        <taxon>Actinomycetes</taxon>
        <taxon>Micrococcales</taxon>
        <taxon>Dermatophilaceae</taxon>
        <taxon>Dermatophilus</taxon>
    </lineage>
</organism>
<gene>
    <name evidence="1" type="ORF">SAMEA4475696_00570</name>
</gene>
<keyword evidence="2" id="KW-1185">Reference proteome</keyword>
<reference evidence="1 2" key="1">
    <citation type="submission" date="2017-06" db="EMBL/GenBank/DDBJ databases">
        <authorList>
            <consortium name="Pathogen Informatics"/>
        </authorList>
    </citation>
    <scope>NUCLEOTIDE SEQUENCE [LARGE SCALE GENOMIC DNA]</scope>
    <source>
        <strain evidence="1 2">NCTC13039</strain>
    </source>
</reference>
<protein>
    <recommendedName>
        <fullName evidence="3">SGNH hydrolase-type esterase domain-containing protein</fullName>
    </recommendedName>
</protein>
<dbReference type="Proteomes" id="UP000242637">
    <property type="component" value="Chromosome 1"/>
</dbReference>
<dbReference type="RefSeq" id="WP_154657672.1">
    <property type="nucleotide sequence ID" value="NZ_JAAFNI010000001.1"/>
</dbReference>
<accession>A0A239V9X3</accession>
<evidence type="ECO:0008006" key="3">
    <source>
        <dbReference type="Google" id="ProtNLM"/>
    </source>
</evidence>
<evidence type="ECO:0000313" key="1">
    <source>
        <dbReference type="EMBL" id="SNV18907.1"/>
    </source>
</evidence>
<name>A0A239V9X3_9MICO</name>
<dbReference type="InterPro" id="IPR036514">
    <property type="entry name" value="SGNH_hydro_sf"/>
</dbReference>
<dbReference type="KEGG" id="dco:SAMEA4475696_0570"/>
<dbReference type="GeneID" id="63458846"/>